<organism evidence="7 8">
    <name type="scientific">Takifugu flavidus</name>
    <name type="common">sansaifugu</name>
    <dbReference type="NCBI Taxonomy" id="433684"/>
    <lineage>
        <taxon>Eukaryota</taxon>
        <taxon>Metazoa</taxon>
        <taxon>Chordata</taxon>
        <taxon>Craniata</taxon>
        <taxon>Vertebrata</taxon>
        <taxon>Euteleostomi</taxon>
        <taxon>Actinopterygii</taxon>
        <taxon>Neopterygii</taxon>
        <taxon>Teleostei</taxon>
        <taxon>Neoteleostei</taxon>
        <taxon>Acanthomorphata</taxon>
        <taxon>Eupercaria</taxon>
        <taxon>Tetraodontiformes</taxon>
        <taxon>Tetradontoidea</taxon>
        <taxon>Tetraodontidae</taxon>
        <taxon>Takifugu</taxon>
    </lineage>
</organism>
<keyword evidence="3 6" id="KW-0812">Transmembrane</keyword>
<dbReference type="InterPro" id="IPR008661">
    <property type="entry name" value="L6_membrane"/>
</dbReference>
<keyword evidence="8" id="KW-1185">Reference proteome</keyword>
<feature type="transmembrane region" description="Helical" evidence="6">
    <location>
        <begin position="88"/>
        <end position="108"/>
    </location>
</feature>
<dbReference type="Pfam" id="PF05805">
    <property type="entry name" value="L6_membrane"/>
    <property type="match status" value="1"/>
</dbReference>
<evidence type="ECO:0000256" key="6">
    <source>
        <dbReference type="SAM" id="Phobius"/>
    </source>
</evidence>
<feature type="transmembrane region" description="Helical" evidence="6">
    <location>
        <begin position="161"/>
        <end position="183"/>
    </location>
</feature>
<sequence>MCVSRCLHCVGLSLIPLALICLLSNTLLLLPELKTNFLLEGHVTREATWATGLWGGGFLVLISARSFLQGSRIRGCWAFRKQMLYQLFQSALGLLAAAGCSVVSLTGLSQGPLCLYNSTSGLTWGVPLEPIPDHPHSGYLYNHSLWFGVCLEPRNVVQWNMILFSLMAGASFLQVLLCAANIINSAVGMIMGHGFCQNQVNPVLV</sequence>
<evidence type="ECO:0000256" key="4">
    <source>
        <dbReference type="ARBA" id="ARBA00022989"/>
    </source>
</evidence>
<comment type="subcellular location">
    <subcellularLocation>
        <location evidence="1">Membrane</location>
        <topology evidence="1">Multi-pass membrane protein</topology>
    </subcellularLocation>
</comment>
<keyword evidence="4 6" id="KW-1133">Transmembrane helix</keyword>
<protein>
    <submittedName>
        <fullName evidence="7">Transmembrane 4 L6 family member 5</fullName>
    </submittedName>
</protein>
<comment type="similarity">
    <text evidence="2">Belongs to the L6 tetraspanin family.</text>
</comment>
<dbReference type="AlphaFoldDB" id="A0A5C6MEH7"/>
<evidence type="ECO:0000256" key="5">
    <source>
        <dbReference type="ARBA" id="ARBA00023136"/>
    </source>
</evidence>
<comment type="caution">
    <text evidence="7">The sequence shown here is derived from an EMBL/GenBank/DDBJ whole genome shotgun (WGS) entry which is preliminary data.</text>
</comment>
<evidence type="ECO:0000256" key="2">
    <source>
        <dbReference type="ARBA" id="ARBA00006193"/>
    </source>
</evidence>
<dbReference type="GO" id="GO:0016020">
    <property type="term" value="C:membrane"/>
    <property type="evidence" value="ECO:0007669"/>
    <property type="project" value="UniProtKB-SubCell"/>
</dbReference>
<keyword evidence="5 6" id="KW-0472">Membrane</keyword>
<feature type="transmembrane region" description="Helical" evidence="6">
    <location>
        <begin position="7"/>
        <end position="29"/>
    </location>
</feature>
<proteinExistence type="inferred from homology"/>
<name>A0A5C6MEH7_9TELE</name>
<dbReference type="EMBL" id="RHFK02000750">
    <property type="protein sequence ID" value="TWW53283.1"/>
    <property type="molecule type" value="Genomic_DNA"/>
</dbReference>
<dbReference type="PANTHER" id="PTHR14198:SF22">
    <property type="entry name" value="TRANSMEMBRANE 4 L6 FAMILY MEMBER 19"/>
    <property type="match status" value="1"/>
</dbReference>
<feature type="transmembrane region" description="Helical" evidence="6">
    <location>
        <begin position="49"/>
        <end position="68"/>
    </location>
</feature>
<evidence type="ECO:0000256" key="3">
    <source>
        <dbReference type="ARBA" id="ARBA00022692"/>
    </source>
</evidence>
<gene>
    <name evidence="7" type="ORF">D4764_0092100</name>
</gene>
<evidence type="ECO:0000313" key="8">
    <source>
        <dbReference type="Proteomes" id="UP000324091"/>
    </source>
</evidence>
<dbReference type="PANTHER" id="PTHR14198">
    <property type="entry name" value="TRANSMEMBRANE 4 L6 FAMILY MEMBER 1-RELATED"/>
    <property type="match status" value="1"/>
</dbReference>
<dbReference type="Proteomes" id="UP000324091">
    <property type="component" value="Unassembled WGS sequence"/>
</dbReference>
<accession>A0A5C6MEH7</accession>
<evidence type="ECO:0000313" key="7">
    <source>
        <dbReference type="EMBL" id="TWW53283.1"/>
    </source>
</evidence>
<reference evidence="7 8" key="1">
    <citation type="submission" date="2019-04" db="EMBL/GenBank/DDBJ databases">
        <title>Chromosome genome assembly for Takifugu flavidus.</title>
        <authorList>
            <person name="Xiao S."/>
        </authorList>
    </citation>
    <scope>NUCLEOTIDE SEQUENCE [LARGE SCALE GENOMIC DNA]</scope>
    <source>
        <strain evidence="7">HTHZ2018</strain>
        <tissue evidence="7">Muscle</tissue>
    </source>
</reference>
<evidence type="ECO:0000256" key="1">
    <source>
        <dbReference type="ARBA" id="ARBA00004141"/>
    </source>
</evidence>